<dbReference type="EMBL" id="FN648477">
    <property type="protein sequence ID" value="CBJ31907.1"/>
    <property type="molecule type" value="Genomic_DNA"/>
</dbReference>
<sequence length="1410" mass="146180">MSQADSRVHDVLMKPEPIEWEPSRTAPLDYPTPSVRRGVTRFHEQIQRTRLMEGKEPLDGLPDVREPETGVRPVTVVQRRCIQGMPPPLRWSEEKHMVAGDVLVTVEHCAACSRHRMSLHHNADAYIRRAAAMKTSAEQALIGAGRHPTAGGQGRGPGAGAQSMRLSQTTSVVTKPTTEASASGGVGRVGAFEVQVTACLLSRQAPHAVSAVPRSGQVRQTSPDVIAGAGHIRSATVSSKLASGKWPHPERVARKIVQTLQQWGALVPQQQEQQRAPVPRCSSMSGTDHPSNASGGNNRLGNGESHASATGHVAQEPDTQEPNEGEETRASSGENGALTRVVASTERVQDKRHGNGAELSSSDGGEMKGGAGELGASDGWSEGGIAGAGRRMLENPDATTNRVLSQAQGVRNSTSEGSASGIGSTARPHGGDTATSTVAPTLEAFDLIVEDACAEGVEFAAEGNTADPCLLLRVGKRKGRKSKPVADVPGGPGGQCRWPSQTCLVTSLREENIRSSGLEVEIWDDLGWVIAKGNVTPEEIGDALGVALAAARAAPATAVSGTEGSVPPPPPLPTVTCDLKSDRGPVNTSNGRVTFGIRLLRPETASFASRYGERATDGAASYNAEAGDDTKERLSQTVQNMKNGEVLRRVDTTTPVQGDTAEAQHASNATNSSGTKAVRGDAGRVFDEINDLLGLTSNGSASGSGISTSCSAASPTGGGTGSSGDFSFVLGGGLLGSEHHTSVDDLVGESWSSVEEGPLATSAQSRRESGGGLVGRARKLTPSPAISISDNGGAPVDRNGVGGGVNRPVPPLTLAANEGGTADSSNPSDGVDADDYSDDDFDCDGASGGTEGPLDVRSLFSCSSASSSASLSLEKEEHGLTSAEARGAPQHEREEIAVRAAARILRRRLRRAAERCGGGNLCAKAALLFNRLDEDQNGQLAVEELEKALAPTTGKRAERTESPVLPPSRVMAALVAGMDRVGKQSANLKEFQAYVLDLPGSGENTATDAPTSPELSRGNVDMAALWLRLRRAAIESSSRHDCNEDRVQRPIPESAAGTNGCGGEGGAEDQEVMPGERESWSALTWEGPVDVSSLGRERFEECDTEGSGSVRCHTFREVLSGPGVQIEPPLSEAEMESLCRHFDSNFKSNRLPVGRDWCGEAASNPAGREEENEETRAAGWPTNADAPVSYRALLAWIDPIDVGRVAKRVSRFLRAVGNPGSKIGGPVAEQGGRDQGTIVRALAVTGSEVGGAKSGGARNKVGAAADMPKAVEVTGVGLGGGTGATRAAASDAHGGGDDADDDGVDGGVDVSGGGGHNGGGVETVERRAIVKLFRAVDVDASGHISQEELLKAVNGLGLPVSVAEARLLVTEYGGVAGGGRADGSGGKGTGEGQLSLDDFDCMVRWQSRAY</sequence>
<feature type="region of interest" description="Disordered" evidence="2">
    <location>
        <begin position="267"/>
        <end position="392"/>
    </location>
</feature>
<gene>
    <name evidence="4" type="ORF">Esi_0291_0012</name>
</gene>
<dbReference type="InterPro" id="IPR002048">
    <property type="entry name" value="EF_hand_dom"/>
</dbReference>
<feature type="compositionally biased region" description="Acidic residues" evidence="2">
    <location>
        <begin position="831"/>
        <end position="843"/>
    </location>
</feature>
<reference evidence="4 5" key="1">
    <citation type="journal article" date="2010" name="Nature">
        <title>The Ectocarpus genome and the independent evolution of multicellularity in brown algae.</title>
        <authorList>
            <person name="Cock J.M."/>
            <person name="Sterck L."/>
            <person name="Rouze P."/>
            <person name="Scornet D."/>
            <person name="Allen A.E."/>
            <person name="Amoutzias G."/>
            <person name="Anthouard V."/>
            <person name="Artiguenave F."/>
            <person name="Aury J.M."/>
            <person name="Badger J.H."/>
            <person name="Beszteri B."/>
            <person name="Billiau K."/>
            <person name="Bonnet E."/>
            <person name="Bothwell J.H."/>
            <person name="Bowler C."/>
            <person name="Boyen C."/>
            <person name="Brownlee C."/>
            <person name="Carrano C.J."/>
            <person name="Charrier B."/>
            <person name="Cho G.Y."/>
            <person name="Coelho S.M."/>
            <person name="Collen J."/>
            <person name="Corre E."/>
            <person name="Da Silva C."/>
            <person name="Delage L."/>
            <person name="Delaroque N."/>
            <person name="Dittami S.M."/>
            <person name="Doulbeau S."/>
            <person name="Elias M."/>
            <person name="Farnham G."/>
            <person name="Gachon C.M."/>
            <person name="Gschloessl B."/>
            <person name="Heesch S."/>
            <person name="Jabbari K."/>
            <person name="Jubin C."/>
            <person name="Kawai H."/>
            <person name="Kimura K."/>
            <person name="Kloareg B."/>
            <person name="Kupper F.C."/>
            <person name="Lang D."/>
            <person name="Le Bail A."/>
            <person name="Leblanc C."/>
            <person name="Lerouge P."/>
            <person name="Lohr M."/>
            <person name="Lopez P.J."/>
            <person name="Martens C."/>
            <person name="Maumus F."/>
            <person name="Michel G."/>
            <person name="Miranda-Saavedra D."/>
            <person name="Morales J."/>
            <person name="Moreau H."/>
            <person name="Motomura T."/>
            <person name="Nagasato C."/>
            <person name="Napoli C.A."/>
            <person name="Nelson D.R."/>
            <person name="Nyvall-Collen P."/>
            <person name="Peters A.F."/>
            <person name="Pommier C."/>
            <person name="Potin P."/>
            <person name="Poulain J."/>
            <person name="Quesneville H."/>
            <person name="Read B."/>
            <person name="Rensing S.A."/>
            <person name="Ritter A."/>
            <person name="Rousvoal S."/>
            <person name="Samanta M."/>
            <person name="Samson G."/>
            <person name="Schroeder D.C."/>
            <person name="Segurens B."/>
            <person name="Strittmatter M."/>
            <person name="Tonon T."/>
            <person name="Tregear J.W."/>
            <person name="Valentin K."/>
            <person name="von Dassow P."/>
            <person name="Yamagishi T."/>
            <person name="Van de Peer Y."/>
            <person name="Wincker P."/>
        </authorList>
    </citation>
    <scope>NUCLEOTIDE SEQUENCE [LARGE SCALE GENOMIC DNA]</scope>
    <source>
        <strain evidence="5">Ec32 / CCAP1310/4</strain>
    </source>
</reference>
<feature type="region of interest" description="Disordered" evidence="2">
    <location>
        <begin position="698"/>
        <end position="721"/>
    </location>
</feature>
<protein>
    <recommendedName>
        <fullName evidence="3">EF-hand domain-containing protein</fullName>
    </recommendedName>
</protein>
<dbReference type="InParanoid" id="D7FVI6"/>
<feature type="compositionally biased region" description="Low complexity" evidence="2">
    <location>
        <begin position="698"/>
        <end position="715"/>
    </location>
</feature>
<evidence type="ECO:0000313" key="5">
    <source>
        <dbReference type="Proteomes" id="UP000002630"/>
    </source>
</evidence>
<keyword evidence="5" id="KW-1185">Reference proteome</keyword>
<feature type="domain" description="EF-hand" evidence="3">
    <location>
        <begin position="920"/>
        <end position="955"/>
    </location>
</feature>
<dbReference type="Pfam" id="PF13202">
    <property type="entry name" value="EF-hand_5"/>
    <property type="match status" value="1"/>
</dbReference>
<dbReference type="EMBL" id="FN649728">
    <property type="protein sequence ID" value="CBJ31907.1"/>
    <property type="molecule type" value="Genomic_DNA"/>
</dbReference>
<dbReference type="PROSITE" id="PS00018">
    <property type="entry name" value="EF_HAND_1"/>
    <property type="match status" value="2"/>
</dbReference>
<dbReference type="SUPFAM" id="SSF47473">
    <property type="entry name" value="EF-hand"/>
    <property type="match status" value="1"/>
</dbReference>
<dbReference type="Proteomes" id="UP000002630">
    <property type="component" value="Linkage Group LG03"/>
</dbReference>
<dbReference type="OrthoDB" id="10394770at2759"/>
<proteinExistence type="predicted"/>
<evidence type="ECO:0000313" key="4">
    <source>
        <dbReference type="EMBL" id="CBJ31907.1"/>
    </source>
</evidence>
<organism evidence="4 5">
    <name type="scientific">Ectocarpus siliculosus</name>
    <name type="common">Brown alga</name>
    <name type="synonym">Conferva siliculosa</name>
    <dbReference type="NCBI Taxonomy" id="2880"/>
    <lineage>
        <taxon>Eukaryota</taxon>
        <taxon>Sar</taxon>
        <taxon>Stramenopiles</taxon>
        <taxon>Ochrophyta</taxon>
        <taxon>PX clade</taxon>
        <taxon>Phaeophyceae</taxon>
        <taxon>Ectocarpales</taxon>
        <taxon>Ectocarpaceae</taxon>
        <taxon>Ectocarpus</taxon>
    </lineage>
</organism>
<evidence type="ECO:0000259" key="3">
    <source>
        <dbReference type="PROSITE" id="PS50222"/>
    </source>
</evidence>
<evidence type="ECO:0000256" key="1">
    <source>
        <dbReference type="ARBA" id="ARBA00022837"/>
    </source>
</evidence>
<feature type="region of interest" description="Disordered" evidence="2">
    <location>
        <begin position="1285"/>
        <end position="1306"/>
    </location>
</feature>
<feature type="region of interest" description="Disordered" evidence="2">
    <location>
        <begin position="873"/>
        <end position="892"/>
    </location>
</feature>
<dbReference type="SMART" id="SM00054">
    <property type="entry name" value="EFh"/>
    <property type="match status" value="2"/>
</dbReference>
<feature type="region of interest" description="Disordered" evidence="2">
    <location>
        <begin position="1051"/>
        <end position="1071"/>
    </location>
</feature>
<keyword evidence="1" id="KW-0106">Calcium</keyword>
<evidence type="ECO:0000256" key="2">
    <source>
        <dbReference type="SAM" id="MobiDB-lite"/>
    </source>
</evidence>
<name>D7FVI6_ECTSI</name>
<dbReference type="PROSITE" id="PS50222">
    <property type="entry name" value="EF_HAND_2"/>
    <property type="match status" value="2"/>
</dbReference>
<feature type="compositionally biased region" description="Polar residues" evidence="2">
    <location>
        <begin position="282"/>
        <end position="308"/>
    </location>
</feature>
<feature type="region of interest" description="Disordered" evidence="2">
    <location>
        <begin position="1161"/>
        <end position="1181"/>
    </location>
</feature>
<feature type="compositionally biased region" description="Polar residues" evidence="2">
    <location>
        <begin position="406"/>
        <end position="423"/>
    </location>
</feature>
<accession>D7FVI6</accession>
<feature type="compositionally biased region" description="Polar residues" evidence="2">
    <location>
        <begin position="665"/>
        <end position="675"/>
    </location>
</feature>
<feature type="region of interest" description="Disordered" evidence="2">
    <location>
        <begin position="754"/>
        <end position="850"/>
    </location>
</feature>
<dbReference type="Gene3D" id="1.10.238.10">
    <property type="entry name" value="EF-hand"/>
    <property type="match status" value="2"/>
</dbReference>
<feature type="region of interest" description="Disordered" evidence="2">
    <location>
        <begin position="406"/>
        <end position="436"/>
    </location>
</feature>
<feature type="domain" description="EF-hand" evidence="3">
    <location>
        <begin position="1324"/>
        <end position="1359"/>
    </location>
</feature>
<dbReference type="GO" id="GO:0005509">
    <property type="term" value="F:calcium ion binding"/>
    <property type="evidence" value="ECO:0007669"/>
    <property type="project" value="InterPro"/>
</dbReference>
<dbReference type="InterPro" id="IPR011992">
    <property type="entry name" value="EF-hand-dom_pair"/>
</dbReference>
<dbReference type="InterPro" id="IPR018247">
    <property type="entry name" value="EF_Hand_1_Ca_BS"/>
</dbReference>
<feature type="region of interest" description="Disordered" evidence="2">
    <location>
        <begin position="658"/>
        <end position="679"/>
    </location>
</feature>